<keyword evidence="1" id="KW-0472">Membrane</keyword>
<dbReference type="AlphaFoldDB" id="A0A3L6QHQ1"/>
<protein>
    <submittedName>
        <fullName evidence="2">Metal-nicotianamine transporter YSL18</fullName>
    </submittedName>
</protein>
<gene>
    <name evidence="2" type="ORF">C2845_PM12G00930</name>
</gene>
<proteinExistence type="predicted"/>
<evidence type="ECO:0000313" key="2">
    <source>
        <dbReference type="EMBL" id="RLM79759.1"/>
    </source>
</evidence>
<dbReference type="EMBL" id="PQIB02000012">
    <property type="protein sequence ID" value="RLM79759.1"/>
    <property type="molecule type" value="Genomic_DNA"/>
</dbReference>
<dbReference type="STRING" id="4540.A0A3L6QHQ1"/>
<reference evidence="3" key="1">
    <citation type="journal article" date="2019" name="Nat. Commun.">
        <title>The genome of broomcorn millet.</title>
        <authorList>
            <person name="Zou C."/>
            <person name="Miki D."/>
            <person name="Li D."/>
            <person name="Tang Q."/>
            <person name="Xiao L."/>
            <person name="Rajput S."/>
            <person name="Deng P."/>
            <person name="Jia W."/>
            <person name="Huang R."/>
            <person name="Zhang M."/>
            <person name="Sun Y."/>
            <person name="Hu J."/>
            <person name="Fu X."/>
            <person name="Schnable P.S."/>
            <person name="Li F."/>
            <person name="Zhang H."/>
            <person name="Feng B."/>
            <person name="Zhu X."/>
            <person name="Liu R."/>
            <person name="Schnable J.C."/>
            <person name="Zhu J.-K."/>
            <person name="Zhang H."/>
        </authorList>
    </citation>
    <scope>NUCLEOTIDE SEQUENCE [LARGE SCALE GENOMIC DNA]</scope>
</reference>
<dbReference type="OrthoDB" id="627262at2759"/>
<accession>A0A3L6QHQ1</accession>
<evidence type="ECO:0000256" key="1">
    <source>
        <dbReference type="SAM" id="Phobius"/>
    </source>
</evidence>
<dbReference type="Proteomes" id="UP000275267">
    <property type="component" value="Unassembled WGS sequence"/>
</dbReference>
<keyword evidence="3" id="KW-1185">Reference proteome</keyword>
<keyword evidence="1" id="KW-0812">Transmembrane</keyword>
<comment type="caution">
    <text evidence="2">The sequence shown here is derived from an EMBL/GenBank/DDBJ whole genome shotgun (WGS) entry which is preliminary data.</text>
</comment>
<evidence type="ECO:0000313" key="3">
    <source>
        <dbReference type="Proteomes" id="UP000275267"/>
    </source>
</evidence>
<organism evidence="2 3">
    <name type="scientific">Panicum miliaceum</name>
    <name type="common">Proso millet</name>
    <name type="synonym">Broomcorn millet</name>
    <dbReference type="NCBI Taxonomy" id="4540"/>
    <lineage>
        <taxon>Eukaryota</taxon>
        <taxon>Viridiplantae</taxon>
        <taxon>Streptophyta</taxon>
        <taxon>Embryophyta</taxon>
        <taxon>Tracheophyta</taxon>
        <taxon>Spermatophyta</taxon>
        <taxon>Magnoliopsida</taxon>
        <taxon>Liliopsida</taxon>
        <taxon>Poales</taxon>
        <taxon>Poaceae</taxon>
        <taxon>PACMAD clade</taxon>
        <taxon>Panicoideae</taxon>
        <taxon>Panicodae</taxon>
        <taxon>Paniceae</taxon>
        <taxon>Panicinae</taxon>
        <taxon>Panicum</taxon>
        <taxon>Panicum sect. Panicum</taxon>
    </lineage>
</organism>
<feature type="transmembrane region" description="Helical" evidence="1">
    <location>
        <begin position="64"/>
        <end position="84"/>
    </location>
</feature>
<keyword evidence="1" id="KW-1133">Transmembrane helix</keyword>
<sequence>MMLGDGLFQLLLIPFKAMRNLRRKQQQLAGSTNTFRSVDAIRLTVLVLSFDDRRRTHIFLKDNIPFFYAIIGYTILAIISTIAMTPPVAGSPPVYGQRRATPVKARRERGQRDVVAAGLVGFMLARGNHKWGPAVSHTHEGWVVRWAFSPKWPRPTCDL</sequence>
<name>A0A3L6QHQ1_PANMI</name>